<dbReference type="CDD" id="cd06260">
    <property type="entry name" value="DUF820-like"/>
    <property type="match status" value="1"/>
</dbReference>
<dbReference type="InterPro" id="IPR011335">
    <property type="entry name" value="Restrct_endonuc-II-like"/>
</dbReference>
<keyword evidence="3" id="KW-1185">Reference proteome</keyword>
<organism evidence="2 3">
    <name type="scientific">Calidithermus terrae</name>
    <dbReference type="NCBI Taxonomy" id="1408545"/>
    <lineage>
        <taxon>Bacteria</taxon>
        <taxon>Thermotogati</taxon>
        <taxon>Deinococcota</taxon>
        <taxon>Deinococci</taxon>
        <taxon>Thermales</taxon>
        <taxon>Thermaceae</taxon>
        <taxon>Calidithermus</taxon>
    </lineage>
</organism>
<dbReference type="InterPro" id="IPR008538">
    <property type="entry name" value="Uma2"/>
</dbReference>
<dbReference type="Proteomes" id="UP000265715">
    <property type="component" value="Unassembled WGS sequence"/>
</dbReference>
<keyword evidence="2" id="KW-0378">Hydrolase</keyword>
<feature type="domain" description="Putative restriction endonuclease" evidence="1">
    <location>
        <begin position="3"/>
        <end position="154"/>
    </location>
</feature>
<evidence type="ECO:0000313" key="3">
    <source>
        <dbReference type="Proteomes" id="UP000265715"/>
    </source>
</evidence>
<evidence type="ECO:0000313" key="2">
    <source>
        <dbReference type="EMBL" id="RIH83538.1"/>
    </source>
</evidence>
<reference evidence="2 3" key="1">
    <citation type="submission" date="2018-08" db="EMBL/GenBank/DDBJ databases">
        <title>Meiothermus terrae DSM 26712 genome sequencing project.</title>
        <authorList>
            <person name="Da Costa M.S."/>
            <person name="Albuquerque L."/>
            <person name="Raposo P."/>
            <person name="Froufe H.J.C."/>
            <person name="Barroso C.S."/>
            <person name="Egas C."/>
        </authorList>
    </citation>
    <scope>NUCLEOTIDE SEQUENCE [LARGE SCALE GENOMIC DNA]</scope>
    <source>
        <strain evidence="2 3">DSM 26712</strain>
    </source>
</reference>
<dbReference type="AlphaFoldDB" id="A0A399EHV8"/>
<protein>
    <submittedName>
        <fullName evidence="2">Putative restriction endonuclease</fullName>
    </submittedName>
</protein>
<evidence type="ECO:0000259" key="1">
    <source>
        <dbReference type="Pfam" id="PF05685"/>
    </source>
</evidence>
<keyword evidence="2" id="KW-0255">Endonuclease</keyword>
<dbReference type="InterPro" id="IPR012296">
    <property type="entry name" value="Nuclease_put_TT1808"/>
</dbReference>
<dbReference type="PANTHER" id="PTHR36558">
    <property type="entry name" value="GLR1098 PROTEIN"/>
    <property type="match status" value="1"/>
</dbReference>
<sequence length="174" mass="20059">MTPEEYLEWELKQQTRHEYVNGYVYAMSGVSRRHSRVSMNISVSLWPFVTRKQCRLHQAGVKLALKSIFYYPDVMVACGPEPKNPYYETGPCILVEVLSPSTKDIDLREKLIAYRGIASLQTYLIVDPEYMFVRHFWRDAAGDWQQEDITGSGNIHLTCLEATLTPGQIYQGVF</sequence>
<keyword evidence="2" id="KW-0540">Nuclease</keyword>
<dbReference type="EMBL" id="QXDL01000090">
    <property type="protein sequence ID" value="RIH83538.1"/>
    <property type="molecule type" value="Genomic_DNA"/>
</dbReference>
<comment type="caution">
    <text evidence="2">The sequence shown here is derived from an EMBL/GenBank/DDBJ whole genome shotgun (WGS) entry which is preliminary data.</text>
</comment>
<gene>
    <name evidence="2" type="ORF">Mterra_02255</name>
</gene>
<name>A0A399EHV8_9DEIN</name>
<accession>A0A399EHV8</accession>
<proteinExistence type="predicted"/>
<dbReference type="GO" id="GO:0004519">
    <property type="term" value="F:endonuclease activity"/>
    <property type="evidence" value="ECO:0007669"/>
    <property type="project" value="UniProtKB-KW"/>
</dbReference>
<dbReference type="Gene3D" id="3.90.1570.10">
    <property type="entry name" value="tt1808, chain A"/>
    <property type="match status" value="1"/>
</dbReference>
<dbReference type="Pfam" id="PF05685">
    <property type="entry name" value="Uma2"/>
    <property type="match status" value="1"/>
</dbReference>
<dbReference type="PANTHER" id="PTHR36558:SF1">
    <property type="entry name" value="RESTRICTION ENDONUCLEASE DOMAIN-CONTAINING PROTEIN-RELATED"/>
    <property type="match status" value="1"/>
</dbReference>
<dbReference type="SUPFAM" id="SSF52980">
    <property type="entry name" value="Restriction endonuclease-like"/>
    <property type="match status" value="1"/>
</dbReference>